<organism evidence="2 3">
    <name type="scientific">Desulforhabdus amnigena</name>
    <dbReference type="NCBI Taxonomy" id="40218"/>
    <lineage>
        <taxon>Bacteria</taxon>
        <taxon>Pseudomonadati</taxon>
        <taxon>Thermodesulfobacteriota</taxon>
        <taxon>Syntrophobacteria</taxon>
        <taxon>Syntrophobacterales</taxon>
        <taxon>Syntrophobacteraceae</taxon>
        <taxon>Desulforhabdus</taxon>
    </lineage>
</organism>
<keyword evidence="3" id="KW-1185">Reference proteome</keyword>
<keyword evidence="1" id="KW-0812">Transmembrane</keyword>
<keyword evidence="1" id="KW-1133">Transmembrane helix</keyword>
<evidence type="ECO:0008006" key="4">
    <source>
        <dbReference type="Google" id="ProtNLM"/>
    </source>
</evidence>
<dbReference type="Pfam" id="PF12836">
    <property type="entry name" value="HHH_3"/>
    <property type="match status" value="1"/>
</dbReference>
<reference evidence="2" key="1">
    <citation type="submission" date="2022-12" db="EMBL/GenBank/DDBJ databases">
        <title>Reference genome sequencing for broad-spectrum identification of bacterial and archaeal isolates by mass spectrometry.</title>
        <authorList>
            <person name="Sekiguchi Y."/>
            <person name="Tourlousse D.M."/>
        </authorList>
    </citation>
    <scope>NUCLEOTIDE SEQUENCE</scope>
    <source>
        <strain evidence="2">ASRB1</strain>
    </source>
</reference>
<evidence type="ECO:0000256" key="1">
    <source>
        <dbReference type="SAM" id="Phobius"/>
    </source>
</evidence>
<dbReference type="AlphaFoldDB" id="A0A9W6FUK0"/>
<dbReference type="EMBL" id="BSDR01000001">
    <property type="protein sequence ID" value="GLI35137.1"/>
    <property type="molecule type" value="Genomic_DNA"/>
</dbReference>
<proteinExistence type="predicted"/>
<sequence>MAHRKLYHLVDKGKKLIDPRLYRAITLLAAIFFVVLLVRYFSAISTSDPPSPAPVIVEVLGAVNKPGIHLVESQNASSTVTVGEAIEAAGGLSKHTPGDIPLSFYKHEVQSGERISVTGEGETPPHFSVGPMDGGARLTLGKKLDLNQATEEELSLIPKMKPQFAVEIVKRRQGKRWNSVQELEEIAGVGPKTVEKWQDYLEANCREPIKP</sequence>
<dbReference type="SUPFAM" id="SSF81585">
    <property type="entry name" value="PsbU/PolX domain-like"/>
    <property type="match status" value="1"/>
</dbReference>
<gene>
    <name evidence="2" type="ORF">DAMNIGENAA_25700</name>
</gene>
<dbReference type="InterPro" id="IPR051675">
    <property type="entry name" value="Endo/Exo/Phosphatase_dom_1"/>
</dbReference>
<dbReference type="GO" id="GO:0015627">
    <property type="term" value="C:type II protein secretion system complex"/>
    <property type="evidence" value="ECO:0007669"/>
    <property type="project" value="TreeGrafter"/>
</dbReference>
<dbReference type="Proteomes" id="UP001144372">
    <property type="component" value="Unassembled WGS sequence"/>
</dbReference>
<accession>A0A9W6FUK0</accession>
<comment type="caution">
    <text evidence="2">The sequence shown here is derived from an EMBL/GenBank/DDBJ whole genome shotgun (WGS) entry which is preliminary data.</text>
</comment>
<dbReference type="PANTHER" id="PTHR21180:SF32">
    <property type="entry name" value="ENDONUCLEASE_EXONUCLEASE_PHOSPHATASE FAMILY DOMAIN-CONTAINING PROTEIN 1"/>
    <property type="match status" value="1"/>
</dbReference>
<name>A0A9W6FUK0_9BACT</name>
<evidence type="ECO:0000313" key="3">
    <source>
        <dbReference type="Proteomes" id="UP001144372"/>
    </source>
</evidence>
<evidence type="ECO:0000313" key="2">
    <source>
        <dbReference type="EMBL" id="GLI35137.1"/>
    </source>
</evidence>
<protein>
    <recommendedName>
        <fullName evidence="4">ComEA family DNA-binding protein</fullName>
    </recommendedName>
</protein>
<dbReference type="Gene3D" id="1.10.150.320">
    <property type="entry name" value="Photosystem II 12 kDa extrinsic protein"/>
    <property type="match status" value="1"/>
</dbReference>
<dbReference type="PANTHER" id="PTHR21180">
    <property type="entry name" value="ENDONUCLEASE/EXONUCLEASE/PHOSPHATASE FAMILY DOMAIN-CONTAINING PROTEIN 1"/>
    <property type="match status" value="1"/>
</dbReference>
<dbReference type="GO" id="GO:0015628">
    <property type="term" value="P:protein secretion by the type II secretion system"/>
    <property type="evidence" value="ECO:0007669"/>
    <property type="project" value="TreeGrafter"/>
</dbReference>
<feature type="transmembrane region" description="Helical" evidence="1">
    <location>
        <begin position="21"/>
        <end position="41"/>
    </location>
</feature>
<keyword evidence="1" id="KW-0472">Membrane</keyword>